<dbReference type="EMBL" id="QAOH01000012">
    <property type="protein sequence ID" value="PTQ69316.1"/>
    <property type="molecule type" value="Genomic_DNA"/>
</dbReference>
<dbReference type="Pfam" id="PF01494">
    <property type="entry name" value="FAD_binding_3"/>
    <property type="match status" value="1"/>
</dbReference>
<dbReference type="PANTHER" id="PTHR43422">
    <property type="entry name" value="THIAMINE THIAZOLE SYNTHASE"/>
    <property type="match status" value="1"/>
</dbReference>
<keyword evidence="3" id="KW-1185">Reference proteome</keyword>
<sequence length="462" mass="49879">MSRAVVLGGGYAGLLAAVALRDHVDEVMVIERDRYPDLPEQRLGVPQSRHCHLMVESCMRALEALMPGTIECLLSAGARRIDLTNNALISAPMGWFERFDLGTSVISCSRALVDHVMRENAGIEIRQETTADRLFGDKQRVGGVVLNRGDGTTEKLDAALVVDATGRNSKAPDWLSTLGVPAARASVVSSGMASSSRRYAASNGLYDVLPAILLQPQDSASANGRGATVYPIENEEFIVTLTGPKSDPPPVTEDGFLQYARSVGPEIVADLMAASPPVGLVNGYRNLSNIWRHYDEATFPRGFLALGDAFVAVEPTHSLGMASAALGARWLSENLPSVGLDGNLQAGIAEAATAFWDVTRMQQTAQDKKPEKPSSSLSSLERRISQQIALATLRSKELAKDFFQTRAHPGEGSALTTQERLKLAMKVRKPPLSTLEAMAQFPELEKWVAEFGVFECKIESTS</sequence>
<feature type="domain" description="FAD-binding" evidence="1">
    <location>
        <begin position="4"/>
        <end position="335"/>
    </location>
</feature>
<organism evidence="2 3">
    <name type="scientific">Celeribacter persicus</name>
    <dbReference type="NCBI Taxonomy" id="1651082"/>
    <lineage>
        <taxon>Bacteria</taxon>
        <taxon>Pseudomonadati</taxon>
        <taxon>Pseudomonadota</taxon>
        <taxon>Alphaproteobacteria</taxon>
        <taxon>Rhodobacterales</taxon>
        <taxon>Roseobacteraceae</taxon>
        <taxon>Celeribacter</taxon>
    </lineage>
</organism>
<protein>
    <submittedName>
        <fullName evidence="2">Flavin-dependent dehydrogenase</fullName>
    </submittedName>
</protein>
<dbReference type="GO" id="GO:0071949">
    <property type="term" value="F:FAD binding"/>
    <property type="evidence" value="ECO:0007669"/>
    <property type="project" value="InterPro"/>
</dbReference>
<dbReference type="PANTHER" id="PTHR43422:SF3">
    <property type="entry name" value="THIAMINE THIAZOLE SYNTHASE"/>
    <property type="match status" value="1"/>
</dbReference>
<gene>
    <name evidence="2" type="ORF">C8N42_11283</name>
</gene>
<dbReference type="RefSeq" id="WP_170109318.1">
    <property type="nucleotide sequence ID" value="NZ_QAOH01000012.1"/>
</dbReference>
<dbReference type="InterPro" id="IPR002938">
    <property type="entry name" value="FAD-bd"/>
</dbReference>
<dbReference type="Gene3D" id="3.50.50.60">
    <property type="entry name" value="FAD/NAD(P)-binding domain"/>
    <property type="match status" value="1"/>
</dbReference>
<accession>A0A2T5HCL5</accession>
<dbReference type="SUPFAM" id="SSF51905">
    <property type="entry name" value="FAD/NAD(P)-binding domain"/>
    <property type="match status" value="1"/>
</dbReference>
<evidence type="ECO:0000259" key="1">
    <source>
        <dbReference type="Pfam" id="PF01494"/>
    </source>
</evidence>
<evidence type="ECO:0000313" key="3">
    <source>
        <dbReference type="Proteomes" id="UP000244077"/>
    </source>
</evidence>
<comment type="caution">
    <text evidence="2">The sequence shown here is derived from an EMBL/GenBank/DDBJ whole genome shotgun (WGS) entry which is preliminary data.</text>
</comment>
<proteinExistence type="predicted"/>
<dbReference type="Proteomes" id="UP000244077">
    <property type="component" value="Unassembled WGS sequence"/>
</dbReference>
<reference evidence="2 3" key="1">
    <citation type="submission" date="2018-04" db="EMBL/GenBank/DDBJ databases">
        <title>Genomic Encyclopedia of Archaeal and Bacterial Type Strains, Phase II (KMG-II): from individual species to whole genera.</title>
        <authorList>
            <person name="Goeker M."/>
        </authorList>
    </citation>
    <scope>NUCLEOTIDE SEQUENCE [LARGE SCALE GENOMIC DNA]</scope>
    <source>
        <strain evidence="2 3">DSM 100434</strain>
    </source>
</reference>
<dbReference type="AlphaFoldDB" id="A0A2T5HCL5"/>
<evidence type="ECO:0000313" key="2">
    <source>
        <dbReference type="EMBL" id="PTQ69316.1"/>
    </source>
</evidence>
<name>A0A2T5HCL5_9RHOB</name>
<dbReference type="InterPro" id="IPR036188">
    <property type="entry name" value="FAD/NAD-bd_sf"/>
</dbReference>